<dbReference type="PANTHER" id="PTHR43185:SF1">
    <property type="entry name" value="FE(2+) TRANSPORTER FEOB"/>
    <property type="match status" value="1"/>
</dbReference>
<comment type="subcellular location">
    <subcellularLocation>
        <location evidence="15">Cell inner membrane</location>
        <topology evidence="15">Multi-pass membrane protein</topology>
    </subcellularLocation>
    <subcellularLocation>
        <location evidence="1">Cell membrane</location>
        <topology evidence="1">Multi-pass membrane protein</topology>
    </subcellularLocation>
</comment>
<keyword evidence="9" id="KW-0406">Ion transport</keyword>
<dbReference type="InterPro" id="IPR006073">
    <property type="entry name" value="GTP-bd"/>
</dbReference>
<reference evidence="17 18" key="1">
    <citation type="submission" date="2018-06" db="EMBL/GenBank/DDBJ databases">
        <title>Genomic Encyclopedia of Archaeal and Bacterial Type Strains, Phase II (KMG-II): from individual species to whole genera.</title>
        <authorList>
            <person name="Goeker M."/>
        </authorList>
    </citation>
    <scope>NUCLEOTIDE SEQUENCE [LARGE SCALE GENOMIC DNA]</scope>
    <source>
        <strain evidence="17 18">DSM 27372</strain>
    </source>
</reference>
<evidence type="ECO:0000256" key="3">
    <source>
        <dbReference type="ARBA" id="ARBA00022475"/>
    </source>
</evidence>
<keyword evidence="8 15" id="KW-0408">Iron</keyword>
<feature type="binding site" evidence="14">
    <location>
        <position position="22"/>
    </location>
    <ligand>
        <name>Mg(2+)</name>
        <dbReference type="ChEBI" id="CHEBI:18420"/>
        <label>1</label>
    </ligand>
</feature>
<dbReference type="Pfam" id="PF02421">
    <property type="entry name" value="FeoB_N"/>
    <property type="match status" value="1"/>
</dbReference>
<feature type="binding site" evidence="14">
    <location>
        <position position="25"/>
    </location>
    <ligand>
        <name>Mg(2+)</name>
        <dbReference type="ChEBI" id="CHEBI:18420"/>
        <label>2</label>
    </ligand>
</feature>
<dbReference type="Pfam" id="PF07670">
    <property type="entry name" value="Gate"/>
    <property type="match status" value="2"/>
</dbReference>
<feature type="transmembrane region" description="Helical" evidence="15">
    <location>
        <begin position="646"/>
        <end position="673"/>
    </location>
</feature>
<evidence type="ECO:0000256" key="14">
    <source>
        <dbReference type="PIRSR" id="PIRSR603373-2"/>
    </source>
</evidence>
<dbReference type="InterPro" id="IPR011640">
    <property type="entry name" value="Fe2_transport_prot_B_C"/>
</dbReference>
<feature type="transmembrane region" description="Helical" evidence="15">
    <location>
        <begin position="685"/>
        <end position="704"/>
    </location>
</feature>
<evidence type="ECO:0000256" key="6">
    <source>
        <dbReference type="ARBA" id="ARBA00022741"/>
    </source>
</evidence>
<dbReference type="InterPro" id="IPR030389">
    <property type="entry name" value="G_FEOB_dom"/>
</dbReference>
<dbReference type="GO" id="GO:0005525">
    <property type="term" value="F:GTP binding"/>
    <property type="evidence" value="ECO:0007669"/>
    <property type="project" value="UniProtKB-KW"/>
</dbReference>
<feature type="transmembrane region" description="Helical" evidence="15">
    <location>
        <begin position="281"/>
        <end position="299"/>
    </location>
</feature>
<feature type="binding site" evidence="14">
    <location>
        <position position="26"/>
    </location>
    <ligand>
        <name>Mg(2+)</name>
        <dbReference type="ChEBI" id="CHEBI:18420"/>
        <label>2</label>
    </ligand>
</feature>
<feature type="transmembrane region" description="Helical" evidence="15">
    <location>
        <begin position="381"/>
        <end position="403"/>
    </location>
</feature>
<evidence type="ECO:0000256" key="10">
    <source>
        <dbReference type="ARBA" id="ARBA00023134"/>
    </source>
</evidence>
<dbReference type="InterPro" id="IPR011642">
    <property type="entry name" value="Gate_dom"/>
</dbReference>
<dbReference type="RefSeq" id="WP_110834272.1">
    <property type="nucleotide sequence ID" value="NZ_QKLU01000009.1"/>
</dbReference>
<feature type="transmembrane region" description="Helical" evidence="15">
    <location>
        <begin position="332"/>
        <end position="361"/>
    </location>
</feature>
<dbReference type="Pfam" id="PF07664">
    <property type="entry name" value="FeoB_C"/>
    <property type="match status" value="1"/>
</dbReference>
<keyword evidence="18" id="KW-1185">Reference proteome</keyword>
<evidence type="ECO:0000313" key="18">
    <source>
        <dbReference type="Proteomes" id="UP000248198"/>
    </source>
</evidence>
<feature type="transmembrane region" description="Helical" evidence="15">
    <location>
        <begin position="461"/>
        <end position="479"/>
    </location>
</feature>
<dbReference type="InterPro" id="IPR003373">
    <property type="entry name" value="Fe2_transport_prot-B"/>
</dbReference>
<dbReference type="SUPFAM" id="SSF52540">
    <property type="entry name" value="P-loop containing nucleoside triphosphate hydrolases"/>
    <property type="match status" value="1"/>
</dbReference>
<evidence type="ECO:0000256" key="8">
    <source>
        <dbReference type="ARBA" id="ARBA00023004"/>
    </source>
</evidence>
<feature type="domain" description="FeoB-type G" evidence="16">
    <location>
        <begin position="4"/>
        <end position="171"/>
    </location>
</feature>
<feature type="transmembrane region" description="Helical" evidence="15">
    <location>
        <begin position="513"/>
        <end position="532"/>
    </location>
</feature>
<name>A0A318ULX9_9SPHI</name>
<dbReference type="PRINTS" id="PR00326">
    <property type="entry name" value="GTP1OBG"/>
</dbReference>
<comment type="similarity">
    <text evidence="15">Belongs to the TRAFAC class TrmE-Era-EngA-EngB-Septin-like GTPase superfamily. FeoB GTPase (TC 9.A.8) family.</text>
</comment>
<dbReference type="EMBL" id="QKLU01000009">
    <property type="protein sequence ID" value="PYF70101.1"/>
    <property type="molecule type" value="Genomic_DNA"/>
</dbReference>
<evidence type="ECO:0000256" key="12">
    <source>
        <dbReference type="NCBIfam" id="TIGR00437"/>
    </source>
</evidence>
<dbReference type="InterPro" id="IPR050860">
    <property type="entry name" value="FeoB_GTPase"/>
</dbReference>
<feature type="binding site" evidence="13">
    <location>
        <begin position="11"/>
        <end position="18"/>
    </location>
    <ligand>
        <name>GTP</name>
        <dbReference type="ChEBI" id="CHEBI:37565"/>
        <label>1</label>
    </ligand>
</feature>
<gene>
    <name evidence="17" type="ORF">B0O44_109198</name>
</gene>
<keyword evidence="6 13" id="KW-0547">Nucleotide-binding</keyword>
<feature type="binding site" evidence="13">
    <location>
        <begin position="36"/>
        <end position="40"/>
    </location>
    <ligand>
        <name>GTP</name>
        <dbReference type="ChEBI" id="CHEBI:37565"/>
        <label>1</label>
    </ligand>
</feature>
<dbReference type="PROSITE" id="PS51711">
    <property type="entry name" value="G_FEOB"/>
    <property type="match status" value="1"/>
</dbReference>
<dbReference type="CDD" id="cd01879">
    <property type="entry name" value="FeoB"/>
    <property type="match status" value="1"/>
</dbReference>
<dbReference type="GO" id="GO:0046872">
    <property type="term" value="F:metal ion binding"/>
    <property type="evidence" value="ECO:0007669"/>
    <property type="project" value="UniProtKB-KW"/>
</dbReference>
<evidence type="ECO:0000256" key="7">
    <source>
        <dbReference type="ARBA" id="ARBA00022989"/>
    </source>
</evidence>
<dbReference type="InterPro" id="IPR027417">
    <property type="entry name" value="P-loop_NTPase"/>
</dbReference>
<feature type="binding site" evidence="13">
    <location>
        <begin position="122"/>
        <end position="125"/>
    </location>
    <ligand>
        <name>GTP</name>
        <dbReference type="ChEBI" id="CHEBI:37565"/>
        <label>1</label>
    </ligand>
</feature>
<accession>A0A318ULX9</accession>
<keyword evidence="10 13" id="KW-0342">GTP-binding</keyword>
<dbReference type="NCBIfam" id="TIGR00437">
    <property type="entry name" value="feoB"/>
    <property type="match status" value="1"/>
</dbReference>
<organism evidence="17 18">
    <name type="scientific">Pedobacter nutrimenti</name>
    <dbReference type="NCBI Taxonomy" id="1241337"/>
    <lineage>
        <taxon>Bacteria</taxon>
        <taxon>Pseudomonadati</taxon>
        <taxon>Bacteroidota</taxon>
        <taxon>Sphingobacteriia</taxon>
        <taxon>Sphingobacteriales</taxon>
        <taxon>Sphingobacteriaceae</taxon>
        <taxon>Pedobacter</taxon>
    </lineage>
</organism>
<dbReference type="Proteomes" id="UP000248198">
    <property type="component" value="Unassembled WGS sequence"/>
</dbReference>
<evidence type="ECO:0000313" key="17">
    <source>
        <dbReference type="EMBL" id="PYF70101.1"/>
    </source>
</evidence>
<keyword evidence="3" id="KW-1003">Cell membrane</keyword>
<dbReference type="GO" id="GO:0015093">
    <property type="term" value="F:ferrous iron transmembrane transporter activity"/>
    <property type="evidence" value="ECO:0007669"/>
    <property type="project" value="UniProtKB-UniRule"/>
</dbReference>
<evidence type="ECO:0000259" key="16">
    <source>
        <dbReference type="PROSITE" id="PS51711"/>
    </source>
</evidence>
<keyword evidence="4 15" id="KW-0410">Iron transport</keyword>
<evidence type="ECO:0000256" key="5">
    <source>
        <dbReference type="ARBA" id="ARBA00022692"/>
    </source>
</evidence>
<keyword evidence="2 15" id="KW-0813">Transport</keyword>
<evidence type="ECO:0000256" key="1">
    <source>
        <dbReference type="ARBA" id="ARBA00004651"/>
    </source>
</evidence>
<keyword evidence="14" id="KW-0460">Magnesium</keyword>
<dbReference type="OrthoDB" id="9809127at2"/>
<comment type="caution">
    <text evidence="17">The sequence shown here is derived from an EMBL/GenBank/DDBJ whole genome shotgun (WGS) entry which is preliminary data.</text>
</comment>
<keyword evidence="5 15" id="KW-0812">Transmembrane</keyword>
<dbReference type="GO" id="GO:0005886">
    <property type="term" value="C:plasma membrane"/>
    <property type="evidence" value="ECO:0007669"/>
    <property type="project" value="UniProtKB-SubCell"/>
</dbReference>
<sequence length="705" mass="77707">MASDLKIALVGNPNTGKSTLFNLLTGLNQKIGNFPGITVDKKTGYCKLPDGKQATVIDLPGTYSLYPKSKDESIVFQVLADQKNPSHPDLIILVADATNLRRNLLLYTQVADLGLPVILALNMTDMARKEGIEVDVDLLSERLGVQVVAISARANAGLDQLKLAIGNRTSVPTQVAGADMHALAPEAVSKAKSVLSSDRDYFAMQLLHQHQHLDTLTGEEHGKLEKIKTETGFESSKLQAAETIARYRYLSTVMTGLIKDTGAARKFVFSDKLDAVLTNKFSGFLIFILILFFIFNSIFSWSSYPMELIEGSFAWLTNYGHQHLPDGVLTNLFLDGIVAGLGGIVIFIPQIAILFAFISILEDTGYMARVTFMMDKIMRKFGLSGKSVVPMIGSLACAVPSIMSARNIESWKDRIITIMVAPLVSCSARLPVYTLLISLIIPNKHIFGFINLQGLTLMGMYVISISAAILVAFVMKLVIKAKEKSYFIMELPVYRMPRWKNVLFTMYEKSKTFVFEAGKVIIAISIVLWVLATFGPPGRMDQVDQKYARIEAAKDSLQISTLERDKAAERLENSYAGILGQTIEPVIKPLGFDWKIGIALITSFAAREAFVGTMATIYSVEGGDAQATTIRSKMLAAKDANTGLPIFTFATGFSLMLFYAFAMQCMSTVAVVFRETKSWKWPMIQIVYMTGMAYIASLIAYQLLK</sequence>
<dbReference type="Gene3D" id="3.40.50.300">
    <property type="entry name" value="P-loop containing nucleotide triphosphate hydrolases"/>
    <property type="match status" value="1"/>
</dbReference>
<dbReference type="PANTHER" id="PTHR43185">
    <property type="entry name" value="FERROUS IRON TRANSPORT PROTEIN B"/>
    <property type="match status" value="1"/>
</dbReference>
<proteinExistence type="inferred from homology"/>
<dbReference type="AlphaFoldDB" id="A0A318ULX9"/>
<keyword evidence="7 15" id="KW-1133">Transmembrane helix</keyword>
<evidence type="ECO:0000256" key="2">
    <source>
        <dbReference type="ARBA" id="ARBA00022448"/>
    </source>
</evidence>
<comment type="function">
    <text evidence="15">Probable transporter of a GTP-driven Fe(2+) uptake system.</text>
</comment>
<evidence type="ECO:0000256" key="4">
    <source>
        <dbReference type="ARBA" id="ARBA00022496"/>
    </source>
</evidence>
<evidence type="ECO:0000256" key="9">
    <source>
        <dbReference type="ARBA" id="ARBA00023065"/>
    </source>
</evidence>
<keyword evidence="11 15" id="KW-0472">Membrane</keyword>
<feature type="binding site" evidence="13">
    <location>
        <begin position="58"/>
        <end position="61"/>
    </location>
    <ligand>
        <name>GTP</name>
        <dbReference type="ChEBI" id="CHEBI:37565"/>
        <label>1</label>
    </ligand>
</feature>
<evidence type="ECO:0000256" key="13">
    <source>
        <dbReference type="PIRSR" id="PIRSR603373-1"/>
    </source>
</evidence>
<protein>
    <recommendedName>
        <fullName evidence="12 15">Ferrous iron transport protein B</fullName>
    </recommendedName>
</protein>
<evidence type="ECO:0000256" key="11">
    <source>
        <dbReference type="ARBA" id="ARBA00023136"/>
    </source>
</evidence>
<comment type="caution">
    <text evidence="15">Lacks conserved residue(s) required for the propagation of feature annotation.</text>
</comment>
<keyword evidence="14" id="KW-0479">Metal-binding</keyword>
<evidence type="ECO:0000256" key="15">
    <source>
        <dbReference type="RuleBase" id="RU362098"/>
    </source>
</evidence>